<dbReference type="InterPro" id="IPR038440">
    <property type="entry name" value="FimV_C_sf"/>
</dbReference>
<comment type="caution">
    <text evidence="2">The sequence shown here is derived from an EMBL/GenBank/DDBJ whole genome shotgun (WGS) entry which is preliminary data.</text>
</comment>
<sequence>AGEELPELSEDDLLEEAASEPSELADADESGEPGDAEPEDVLAELADDDLPEFDEGDALAESQAEEETDEATAEDVDAIAGEELPELSEDDLLEEAVLEPSELADADESAPAEVEPEDVLAELTDDEALIDEEIDLEDDGLGSTLEDALSDDELPEFSEEDAADSYELDAEDDSEILEQSDGSRLELADEDLPEFGEEDLVTPEPEKSDKSIPRGEFDEKALNELLSEDEASERFSMSQPMDDDFIDSAGMNIDTMLEGMDGEDWNGFKLSPEHQGSLPSDIPEDEQDIWNDAVQTAEPELEDENWSIQESVVDSDPKEKRYMTIDELMAQVDAEGGEFEEQDLKLDVGLNEFPDVIGNISDIDVDSNAEASGKLDLAKIYMEMNDEQGAIKLLEEAIVDGDDSIRQEAKKLIDRINRG</sequence>
<keyword evidence="3" id="KW-1185">Reference proteome</keyword>
<evidence type="ECO:0000313" key="3">
    <source>
        <dbReference type="Proteomes" id="UP000281112"/>
    </source>
</evidence>
<evidence type="ECO:0000256" key="1">
    <source>
        <dbReference type="SAM" id="MobiDB-lite"/>
    </source>
</evidence>
<evidence type="ECO:0000313" key="2">
    <source>
        <dbReference type="EMBL" id="RQW63111.1"/>
    </source>
</evidence>
<accession>A0A3N9TFT6</accession>
<reference evidence="2 3" key="1">
    <citation type="submission" date="2018-11" db="EMBL/GenBank/DDBJ databases">
        <title>Vibrio LJC006 sp. nov., isolated from seawater during the bloom of the enteromorpha.</title>
        <authorList>
            <person name="Liang J."/>
        </authorList>
    </citation>
    <scope>NUCLEOTIDE SEQUENCE [LARGE SCALE GENOMIC DNA]</scope>
    <source>
        <strain evidence="2 3">LJC006</strain>
    </source>
</reference>
<feature type="compositionally biased region" description="Acidic residues" evidence="1">
    <location>
        <begin position="83"/>
        <end position="140"/>
    </location>
</feature>
<feature type="region of interest" description="Disordered" evidence="1">
    <location>
        <begin position="1"/>
        <end position="285"/>
    </location>
</feature>
<gene>
    <name evidence="2" type="ORF">EES38_07590</name>
</gene>
<dbReference type="AlphaFoldDB" id="A0A3N9TFT6"/>
<dbReference type="Gene3D" id="1.20.58.2200">
    <property type="match status" value="1"/>
</dbReference>
<dbReference type="NCBIfam" id="TIGR03504">
    <property type="entry name" value="FimV_Cterm"/>
    <property type="match status" value="1"/>
</dbReference>
<name>A0A3N9TFT6_9VIBR</name>
<proteinExistence type="predicted"/>
<feature type="compositionally biased region" description="Acidic residues" evidence="1">
    <location>
        <begin position="1"/>
        <end position="77"/>
    </location>
</feature>
<dbReference type="Proteomes" id="UP000281112">
    <property type="component" value="Unassembled WGS sequence"/>
</dbReference>
<feature type="non-terminal residue" evidence="2">
    <location>
        <position position="1"/>
    </location>
</feature>
<dbReference type="InterPro" id="IPR020011">
    <property type="entry name" value="FimV_C"/>
</dbReference>
<feature type="compositionally biased region" description="Acidic residues" evidence="1">
    <location>
        <begin position="188"/>
        <end position="201"/>
    </location>
</feature>
<protein>
    <submittedName>
        <fullName evidence="2">AAA family ATPase</fullName>
    </submittedName>
</protein>
<feature type="compositionally biased region" description="Acidic residues" evidence="1">
    <location>
        <begin position="148"/>
        <end position="178"/>
    </location>
</feature>
<dbReference type="EMBL" id="RJVQ01000003">
    <property type="protein sequence ID" value="RQW63111.1"/>
    <property type="molecule type" value="Genomic_DNA"/>
</dbReference>
<dbReference type="RefSeq" id="WP_279432211.1">
    <property type="nucleotide sequence ID" value="NZ_RJVQ01000003.1"/>
</dbReference>
<feature type="compositionally biased region" description="Basic and acidic residues" evidence="1">
    <location>
        <begin position="204"/>
        <end position="222"/>
    </location>
</feature>
<organism evidence="2 3">
    <name type="scientific">Vibrio viridaestus</name>
    <dbReference type="NCBI Taxonomy" id="2487322"/>
    <lineage>
        <taxon>Bacteria</taxon>
        <taxon>Pseudomonadati</taxon>
        <taxon>Pseudomonadota</taxon>
        <taxon>Gammaproteobacteria</taxon>
        <taxon>Vibrionales</taxon>
        <taxon>Vibrionaceae</taxon>
        <taxon>Vibrio</taxon>
    </lineage>
</organism>